<dbReference type="EMBL" id="KI284444">
    <property type="protein sequence ID" value="ESA12890.1"/>
    <property type="molecule type" value="Genomic_DNA"/>
</dbReference>
<dbReference type="PANTHER" id="PTHR31424">
    <property type="entry name" value="PROTEIN CBG23806"/>
    <property type="match status" value="1"/>
</dbReference>
<accession>U9TXQ7</accession>
<gene>
    <name evidence="1" type="ORF">GLOINDRAFT_83162</name>
</gene>
<evidence type="ECO:0000313" key="1">
    <source>
        <dbReference type="EMBL" id="ESA12890.1"/>
    </source>
</evidence>
<feature type="non-terminal residue" evidence="1">
    <location>
        <position position="1"/>
    </location>
</feature>
<reference evidence="1" key="1">
    <citation type="submission" date="2013-07" db="EMBL/GenBank/DDBJ databases">
        <title>The genome of an arbuscular mycorrhizal fungus provides insights into the evolution of the oldest plant symbiosis.</title>
        <authorList>
            <consortium name="DOE Joint Genome Institute"/>
            <person name="Tisserant E."/>
            <person name="Malbreil M."/>
            <person name="Kuo A."/>
            <person name="Kohler A."/>
            <person name="Symeonidi A."/>
            <person name="Balestrini R."/>
            <person name="Charron P."/>
            <person name="Duensing N."/>
            <person name="Frei-dit-Frey N."/>
            <person name="Gianinazzi-Pearson V."/>
            <person name="Gilbert B."/>
            <person name="Handa Y."/>
            <person name="Hijri M."/>
            <person name="Kaul R."/>
            <person name="Kawaguchi M."/>
            <person name="Krajinski F."/>
            <person name="Lammers P."/>
            <person name="Lapierre D."/>
            <person name="Masclaux F.G."/>
            <person name="Murat C."/>
            <person name="Morin E."/>
            <person name="Ndikumana S."/>
            <person name="Pagni M."/>
            <person name="Petitpierre D."/>
            <person name="Requena N."/>
            <person name="Rosikiewicz P."/>
            <person name="Riley R."/>
            <person name="Saito K."/>
            <person name="San Clemente H."/>
            <person name="Shapiro H."/>
            <person name="van Tuinen D."/>
            <person name="Becard G."/>
            <person name="Bonfante P."/>
            <person name="Paszkowski U."/>
            <person name="Shachar-Hill Y."/>
            <person name="Young J.P."/>
            <person name="Sanders I.R."/>
            <person name="Henrissat B."/>
            <person name="Rensing S.A."/>
            <person name="Grigoriev I.V."/>
            <person name="Corradi N."/>
            <person name="Roux C."/>
            <person name="Martin F."/>
        </authorList>
    </citation>
    <scope>NUCLEOTIDE SEQUENCE</scope>
    <source>
        <strain evidence="1">DAOM 197198</strain>
    </source>
</reference>
<dbReference type="AlphaFoldDB" id="U9TXQ7"/>
<protein>
    <submittedName>
        <fullName evidence="1">Uncharacterized protein</fullName>
    </submittedName>
</protein>
<dbReference type="PANTHER" id="PTHR31424:SF5">
    <property type="entry name" value="APPLE DOMAIN-CONTAINING PROTEIN"/>
    <property type="match status" value="1"/>
</dbReference>
<sequence length="239" mass="28412">VFFEFLNIDIWSFGVLIGEKSQRFYLGIINDNNIYTEIIEQSASGDVGKENYETLAKVGHLFEYQFRDLQENGIYDDNGVHWPIEFFFSGDWKFMYNIMGLNAPNVKYFCLYCDCEASERWNMDLQWPINESTKFHFEFFKSKSHGGKWDWTSLMGPDKKKVLQYFPVSDFISERRSKDIEKLWRDFYELYLVLRKPILTNSEIDDFKVKIRRLFEGVMLSDIASHLHAIGMAFFYANN</sequence>
<name>U9TXQ7_RHIID</name>
<organism evidence="1">
    <name type="scientific">Rhizophagus irregularis (strain DAOM 181602 / DAOM 197198 / MUCL 43194)</name>
    <name type="common">Arbuscular mycorrhizal fungus</name>
    <name type="synonym">Glomus intraradices</name>
    <dbReference type="NCBI Taxonomy" id="747089"/>
    <lineage>
        <taxon>Eukaryota</taxon>
        <taxon>Fungi</taxon>
        <taxon>Fungi incertae sedis</taxon>
        <taxon>Mucoromycota</taxon>
        <taxon>Glomeromycotina</taxon>
        <taxon>Glomeromycetes</taxon>
        <taxon>Glomerales</taxon>
        <taxon>Glomeraceae</taxon>
        <taxon>Rhizophagus</taxon>
    </lineage>
</organism>
<proteinExistence type="predicted"/>
<dbReference type="HOGENOM" id="CLU_1163557_0_0_1"/>